<dbReference type="AlphaFoldDB" id="A0A0P1KWR1"/>
<dbReference type="InterPro" id="IPR026480">
    <property type="entry name" value="RMT2_dom"/>
</dbReference>
<proteinExistence type="inferred from homology"/>
<evidence type="ECO:0000259" key="8">
    <source>
        <dbReference type="PROSITE" id="PS51559"/>
    </source>
</evidence>
<evidence type="ECO:0000256" key="4">
    <source>
        <dbReference type="ARBA" id="ARBA00022691"/>
    </source>
</evidence>
<comment type="function">
    <text evidence="6">S-adenosyl-L-methionine-dependent protein-arginine N-methyltransferase that methylates the delta-nitrogen atom of arginine residues to form N5-methylarginine (type IV) in target proteins. Monomethylates ribosomal protein L12.</text>
</comment>
<evidence type="ECO:0000256" key="5">
    <source>
        <dbReference type="ARBA" id="ARBA00023242"/>
    </source>
</evidence>
<evidence type="ECO:0000256" key="2">
    <source>
        <dbReference type="ARBA" id="ARBA00022603"/>
    </source>
</evidence>
<feature type="compositionally biased region" description="Acidic residues" evidence="7">
    <location>
        <begin position="145"/>
        <end position="158"/>
    </location>
</feature>
<comment type="subunit">
    <text evidence="6">Monomer.</text>
</comment>
<dbReference type="OrthoDB" id="19014at2759"/>
<dbReference type="CDD" id="cd02440">
    <property type="entry name" value="AdoMet_MTases"/>
    <property type="match status" value="1"/>
</dbReference>
<organism evidence="9 10">
    <name type="scientific">Lachancea quebecensis</name>
    <dbReference type="NCBI Taxonomy" id="1654605"/>
    <lineage>
        <taxon>Eukaryota</taxon>
        <taxon>Fungi</taxon>
        <taxon>Dikarya</taxon>
        <taxon>Ascomycota</taxon>
        <taxon>Saccharomycotina</taxon>
        <taxon>Saccharomycetes</taxon>
        <taxon>Saccharomycetales</taxon>
        <taxon>Saccharomycetaceae</taxon>
        <taxon>Lachancea</taxon>
    </lineage>
</organism>
<reference evidence="10" key="1">
    <citation type="submission" date="2015-10" db="EMBL/GenBank/DDBJ databases">
        <authorList>
            <person name="Devillers H."/>
        </authorList>
    </citation>
    <scope>NUCLEOTIDE SEQUENCE [LARGE SCALE GENOMIC DNA]</scope>
</reference>
<evidence type="ECO:0000256" key="7">
    <source>
        <dbReference type="SAM" id="MobiDB-lite"/>
    </source>
</evidence>
<evidence type="ECO:0000313" key="10">
    <source>
        <dbReference type="Proteomes" id="UP000236544"/>
    </source>
</evidence>
<dbReference type="InterPro" id="IPR051038">
    <property type="entry name" value="RMT2/GAMT_Mtase"/>
</dbReference>
<keyword evidence="10" id="KW-1185">Reference proteome</keyword>
<keyword evidence="3 6" id="KW-0808">Transferase</keyword>
<feature type="domain" description="RMT2" evidence="8">
    <location>
        <begin position="186"/>
        <end position="408"/>
    </location>
</feature>
<dbReference type="EC" id="2.1.1.-" evidence="6"/>
<evidence type="ECO:0000256" key="6">
    <source>
        <dbReference type="PIRNR" id="PIRNR038148"/>
    </source>
</evidence>
<evidence type="ECO:0000256" key="3">
    <source>
        <dbReference type="ARBA" id="ARBA00022679"/>
    </source>
</evidence>
<dbReference type="Gene3D" id="3.40.50.150">
    <property type="entry name" value="Vaccinia Virus protein VP39"/>
    <property type="match status" value="1"/>
</dbReference>
<dbReference type="PANTHER" id="PTHR32379:SF1">
    <property type="entry name" value="GUANIDINOACETATE N-METHYLTRANSFERASE"/>
    <property type="match status" value="1"/>
</dbReference>
<evidence type="ECO:0000313" key="9">
    <source>
        <dbReference type="EMBL" id="CUS23770.1"/>
    </source>
</evidence>
<dbReference type="GO" id="GO:0005634">
    <property type="term" value="C:nucleus"/>
    <property type="evidence" value="ECO:0007669"/>
    <property type="project" value="UniProtKB-SubCell"/>
</dbReference>
<keyword evidence="4" id="KW-0949">S-adenosyl-L-methionine</keyword>
<name>A0A0P1KWR1_9SACH</name>
<dbReference type="PANTHER" id="PTHR32379">
    <property type="entry name" value="GUANIDINOACETATE N-METHYLTRANSFERASE"/>
    <property type="match status" value="1"/>
</dbReference>
<dbReference type="GO" id="GO:0019702">
    <property type="term" value="F:protein arginine N5-methyltransferase activity"/>
    <property type="evidence" value="ECO:0007669"/>
    <property type="project" value="TreeGrafter"/>
</dbReference>
<dbReference type="GO" id="GO:0005737">
    <property type="term" value="C:cytoplasm"/>
    <property type="evidence" value="ECO:0007669"/>
    <property type="project" value="UniProtKB-SubCell"/>
</dbReference>
<gene>
    <name evidence="9" type="ORF">LAQU0_S11e03906g</name>
</gene>
<dbReference type="SUPFAM" id="SSF53335">
    <property type="entry name" value="S-adenosyl-L-methionine-dependent methyltransferases"/>
    <property type="match status" value="1"/>
</dbReference>
<accession>A0A0P1KWR1</accession>
<comment type="subcellular location">
    <subcellularLocation>
        <location evidence="6">Cytoplasm</location>
    </subcellularLocation>
    <subcellularLocation>
        <location evidence="6">Nucleus</location>
    </subcellularLocation>
</comment>
<feature type="region of interest" description="Disordered" evidence="7">
    <location>
        <begin position="145"/>
        <end position="167"/>
    </location>
</feature>
<dbReference type="GO" id="GO:0032259">
    <property type="term" value="P:methylation"/>
    <property type="evidence" value="ECO:0007669"/>
    <property type="project" value="UniProtKB-KW"/>
</dbReference>
<keyword evidence="5 6" id="KW-0539">Nucleus</keyword>
<dbReference type="FunFam" id="3.40.50.150:FF:000310">
    <property type="entry name" value="Arginine N-methyltransferase 2"/>
    <property type="match status" value="1"/>
</dbReference>
<dbReference type="EMBL" id="LN890568">
    <property type="protein sequence ID" value="CUS23770.1"/>
    <property type="molecule type" value="Genomic_DNA"/>
</dbReference>
<sequence length="408" mass="46214">MASLHELLTLKTLPVGETYVAELTRLLKSGIPATYTIEQVAAHEAGQDEAGDTGSNTTPLHVLLRSLPDKMSAEECQVVLRLMDVLFEFGAGWNFLDYENKSPGDLLVEQGYSCGHPLYERVVEAGVCAELLLRKLNDDIEFIEGPEDQVDEEPEEKEELEKGEDSADVAVATDLEGSEKKDAPVRDTAEHQDAYLKADLEYTDGSLITKENKDGVMMDWETDIMRLARDSMFKYCDRDAVVLNIGFGMGIIDTFIQERAPAKHYICEAHPDVLAHMRSEGWYDKPNVVVLEGRWQDSLSALLDEGTVFFDAIYYDTFSEHYTDMLELYDTIVGLIKPEGLFSFFNGLGADRQVCYDVYKRIVELDVRNYGMDCKYTTVPLSQNPDWAGVRRSYFACDRYYHPEIRFA</sequence>
<comment type="similarity">
    <text evidence="6">Belongs to the class I-like SAM-binding methyltransferase superfamily. RMT2 methyltransferase family.</text>
</comment>
<dbReference type="PROSITE" id="PS51559">
    <property type="entry name" value="SAM_RMT2"/>
    <property type="match status" value="1"/>
</dbReference>
<dbReference type="InterPro" id="IPR029063">
    <property type="entry name" value="SAM-dependent_MTases_sf"/>
</dbReference>
<protein>
    <recommendedName>
        <fullName evidence="6">Arginine N-methyltransferase 2</fullName>
        <ecNumber evidence="6">2.1.1.-</ecNumber>
    </recommendedName>
</protein>
<dbReference type="PIRSF" id="PIRSF038148">
    <property type="entry name" value="Arginine_N-mtfrase-2"/>
    <property type="match status" value="1"/>
</dbReference>
<dbReference type="Proteomes" id="UP000236544">
    <property type="component" value="Unassembled WGS sequence"/>
</dbReference>
<dbReference type="InterPro" id="IPR017408">
    <property type="entry name" value="Arginine_N-MeTrfase_2"/>
</dbReference>
<keyword evidence="1 6" id="KW-0963">Cytoplasm</keyword>
<evidence type="ECO:0000256" key="1">
    <source>
        <dbReference type="ARBA" id="ARBA00022490"/>
    </source>
</evidence>
<keyword evidence="2 6" id="KW-0489">Methyltransferase</keyword>